<sequence>MIETRSLGKCYGKRQILEDVTLSIPTGSFCLVLGQNGSGKSTLLRLLAGVTEPTSGAVFLDRRPMTVATKQTVAWCPDVDPFAPEMTIDELLAFLAPFFPGWREEKCQSLLSLLGLERERSIAELSEGEKARLKLVIVFARPSKLVLLDDPFKGIDRESRKIILDTLFDEFPGEGQTLVVSTHLIKEIEHLADEVILLGGGRLLLHEQAEKIRSERGLSLTELYDEMI</sequence>
<dbReference type="SUPFAM" id="SSF52540">
    <property type="entry name" value="P-loop containing nucleoside triphosphate hydrolases"/>
    <property type="match status" value="1"/>
</dbReference>
<dbReference type="EMBL" id="CP071793">
    <property type="protein sequence ID" value="QTD48795.1"/>
    <property type="molecule type" value="Genomic_DNA"/>
</dbReference>
<dbReference type="GO" id="GO:0016887">
    <property type="term" value="F:ATP hydrolysis activity"/>
    <property type="evidence" value="ECO:0007669"/>
    <property type="project" value="InterPro"/>
</dbReference>
<dbReference type="AlphaFoldDB" id="A0A8A4TQH1"/>
<keyword evidence="1" id="KW-0547">Nucleotide-binding</keyword>
<protein>
    <submittedName>
        <fullName evidence="4">ABC transporter ATP-binding protein</fullName>
    </submittedName>
</protein>
<dbReference type="Proteomes" id="UP000663929">
    <property type="component" value="Chromosome"/>
</dbReference>
<dbReference type="PANTHER" id="PTHR43158:SF2">
    <property type="entry name" value="SKFA PEPTIDE EXPORT ATP-BINDING PROTEIN SKFE"/>
    <property type="match status" value="1"/>
</dbReference>
<dbReference type="KEGG" id="scor:J3U87_24705"/>
<dbReference type="InterPro" id="IPR003439">
    <property type="entry name" value="ABC_transporter-like_ATP-bd"/>
</dbReference>
<organism evidence="4 5">
    <name type="scientific">Sulfidibacter corallicola</name>
    <dbReference type="NCBI Taxonomy" id="2818388"/>
    <lineage>
        <taxon>Bacteria</taxon>
        <taxon>Pseudomonadati</taxon>
        <taxon>Acidobacteriota</taxon>
        <taxon>Holophagae</taxon>
        <taxon>Acanthopleuribacterales</taxon>
        <taxon>Acanthopleuribacteraceae</taxon>
        <taxon>Sulfidibacter</taxon>
    </lineage>
</organism>
<evidence type="ECO:0000313" key="4">
    <source>
        <dbReference type="EMBL" id="QTD48795.1"/>
    </source>
</evidence>
<dbReference type="Gene3D" id="3.40.50.300">
    <property type="entry name" value="P-loop containing nucleotide triphosphate hydrolases"/>
    <property type="match status" value="1"/>
</dbReference>
<evidence type="ECO:0000256" key="2">
    <source>
        <dbReference type="ARBA" id="ARBA00022840"/>
    </source>
</evidence>
<evidence type="ECO:0000313" key="5">
    <source>
        <dbReference type="Proteomes" id="UP000663929"/>
    </source>
</evidence>
<keyword evidence="2 4" id="KW-0067">ATP-binding</keyword>
<proteinExistence type="predicted"/>
<evidence type="ECO:0000256" key="1">
    <source>
        <dbReference type="ARBA" id="ARBA00022741"/>
    </source>
</evidence>
<dbReference type="InterPro" id="IPR003593">
    <property type="entry name" value="AAA+_ATPase"/>
</dbReference>
<dbReference type="PROSITE" id="PS50893">
    <property type="entry name" value="ABC_TRANSPORTER_2"/>
    <property type="match status" value="1"/>
</dbReference>
<dbReference type="SMART" id="SM00382">
    <property type="entry name" value="AAA"/>
    <property type="match status" value="1"/>
</dbReference>
<dbReference type="PANTHER" id="PTHR43158">
    <property type="entry name" value="SKFA PEPTIDE EXPORT ATP-BINDING PROTEIN SKFE"/>
    <property type="match status" value="1"/>
</dbReference>
<dbReference type="RefSeq" id="WP_237378446.1">
    <property type="nucleotide sequence ID" value="NZ_CP071793.1"/>
</dbReference>
<dbReference type="GO" id="GO:0005524">
    <property type="term" value="F:ATP binding"/>
    <property type="evidence" value="ECO:0007669"/>
    <property type="project" value="UniProtKB-KW"/>
</dbReference>
<name>A0A8A4TQH1_SULCO</name>
<dbReference type="Pfam" id="PF00005">
    <property type="entry name" value="ABC_tran"/>
    <property type="match status" value="1"/>
</dbReference>
<evidence type="ECO:0000259" key="3">
    <source>
        <dbReference type="PROSITE" id="PS50893"/>
    </source>
</evidence>
<gene>
    <name evidence="4" type="ORF">J3U87_24705</name>
</gene>
<keyword evidence="5" id="KW-1185">Reference proteome</keyword>
<dbReference type="InterPro" id="IPR027417">
    <property type="entry name" value="P-loop_NTPase"/>
</dbReference>
<accession>A0A8A4TQH1</accession>
<feature type="domain" description="ABC transporter" evidence="3">
    <location>
        <begin position="2"/>
        <end position="225"/>
    </location>
</feature>
<reference evidence="4" key="1">
    <citation type="submission" date="2021-03" db="EMBL/GenBank/DDBJ databases">
        <title>Acanthopleuribacteraceae sp. M133.</title>
        <authorList>
            <person name="Wang G."/>
        </authorList>
    </citation>
    <scope>NUCLEOTIDE SEQUENCE</scope>
    <source>
        <strain evidence="4">M133</strain>
    </source>
</reference>